<evidence type="ECO:0000313" key="1">
    <source>
        <dbReference type="EMBL" id="KAK1858154.1"/>
    </source>
</evidence>
<comment type="caution">
    <text evidence="1">The sequence shown here is derived from an EMBL/GenBank/DDBJ whole genome shotgun (WGS) entry which is preliminary data.</text>
</comment>
<sequence>MDKPAPAPHPGDLTLTDLPDDLLQRIVGELWKARTIRGTRTVTRSPSWAAAALTCRALRDAAYAAVTAVAVTFDARKCRCGVDGKVDAEAHRASVVGFLSRAPNVREVLLGDPIFPPDFAFFRSFLPTLPSLPLVSLRGVSTKLAAGLNDLPALSASPLGTLEVVVYPFDEDALDELGALLGRISTLASVRVLTLTVRCVVFREPGPLPALLAATPPWAALRSLTVWGVADAETVDALARAFPALASLSLPMVWPHTALAGLAAPGVLPALRRVDVNLGVEPASLADLIAAAGGDAEREFARDAAAGTAVAPVAGPALLAATDADAGGVTVAVGAAAAAAGREALHRATAGGAAAAAAGSLGGGDGAGGGDGGSDGGVGDKKRVRLLRQRHQISTVAAAAAVVAATTEARQQDALRVRGTQDGRGYGR</sequence>
<reference evidence="1" key="1">
    <citation type="submission" date="2019-11" db="EMBL/GenBank/DDBJ databases">
        <title>Nori genome reveals adaptations in red seaweeds to the harsh intertidal environment.</title>
        <authorList>
            <person name="Wang D."/>
            <person name="Mao Y."/>
        </authorList>
    </citation>
    <scope>NUCLEOTIDE SEQUENCE</scope>
    <source>
        <tissue evidence="1">Gametophyte</tissue>
    </source>
</reference>
<evidence type="ECO:0000313" key="2">
    <source>
        <dbReference type="Proteomes" id="UP000798662"/>
    </source>
</evidence>
<name>A0ACC3BJJ6_PYRYE</name>
<organism evidence="1 2">
    <name type="scientific">Pyropia yezoensis</name>
    <name type="common">Susabi-nori</name>
    <name type="synonym">Porphyra yezoensis</name>
    <dbReference type="NCBI Taxonomy" id="2788"/>
    <lineage>
        <taxon>Eukaryota</taxon>
        <taxon>Rhodophyta</taxon>
        <taxon>Bangiophyceae</taxon>
        <taxon>Bangiales</taxon>
        <taxon>Bangiaceae</taxon>
        <taxon>Pyropia</taxon>
    </lineage>
</organism>
<protein>
    <submittedName>
        <fullName evidence="1">Uncharacterized protein</fullName>
    </submittedName>
</protein>
<dbReference type="Proteomes" id="UP000798662">
    <property type="component" value="Chromosome 1"/>
</dbReference>
<accession>A0ACC3BJJ6</accession>
<proteinExistence type="predicted"/>
<dbReference type="EMBL" id="CM020618">
    <property type="protein sequence ID" value="KAK1858154.1"/>
    <property type="molecule type" value="Genomic_DNA"/>
</dbReference>
<keyword evidence="2" id="KW-1185">Reference proteome</keyword>
<gene>
    <name evidence="1" type="ORF">I4F81_000766</name>
</gene>